<name>A0A0A9FP91_ARUDO</name>
<dbReference type="AlphaFoldDB" id="A0A0A9FP91"/>
<protein>
    <submittedName>
        <fullName evidence="1">Nip1a</fullName>
    </submittedName>
</protein>
<evidence type="ECO:0000313" key="1">
    <source>
        <dbReference type="EMBL" id="JAE14102.1"/>
    </source>
</evidence>
<organism evidence="1">
    <name type="scientific">Arundo donax</name>
    <name type="common">Giant reed</name>
    <name type="synonym">Donax arundinaceus</name>
    <dbReference type="NCBI Taxonomy" id="35708"/>
    <lineage>
        <taxon>Eukaryota</taxon>
        <taxon>Viridiplantae</taxon>
        <taxon>Streptophyta</taxon>
        <taxon>Embryophyta</taxon>
        <taxon>Tracheophyta</taxon>
        <taxon>Spermatophyta</taxon>
        <taxon>Magnoliopsida</taxon>
        <taxon>Liliopsida</taxon>
        <taxon>Poales</taxon>
        <taxon>Poaceae</taxon>
        <taxon>PACMAD clade</taxon>
        <taxon>Arundinoideae</taxon>
        <taxon>Arundineae</taxon>
        <taxon>Arundo</taxon>
    </lineage>
</organism>
<reference evidence="1" key="1">
    <citation type="submission" date="2014-09" db="EMBL/GenBank/DDBJ databases">
        <authorList>
            <person name="Magalhaes I.L.F."/>
            <person name="Oliveira U."/>
            <person name="Santos F.R."/>
            <person name="Vidigal T.H.D.A."/>
            <person name="Brescovit A.D."/>
            <person name="Santos A.J."/>
        </authorList>
    </citation>
    <scope>NUCLEOTIDE SEQUENCE</scope>
    <source>
        <tissue evidence="1">Shoot tissue taken approximately 20 cm above the soil surface</tissue>
    </source>
</reference>
<proteinExistence type="predicted"/>
<accession>A0A0A9FP91</accession>
<dbReference type="EMBL" id="GBRH01183794">
    <property type="protein sequence ID" value="JAE14102.1"/>
    <property type="molecule type" value="Transcribed_RNA"/>
</dbReference>
<reference evidence="1" key="2">
    <citation type="journal article" date="2015" name="Data Brief">
        <title>Shoot transcriptome of the giant reed, Arundo donax.</title>
        <authorList>
            <person name="Barrero R.A."/>
            <person name="Guerrero F.D."/>
            <person name="Moolhuijzen P."/>
            <person name="Goolsby J.A."/>
            <person name="Tidwell J."/>
            <person name="Bellgard S.E."/>
            <person name="Bellgard M.I."/>
        </authorList>
    </citation>
    <scope>NUCLEOTIDE SEQUENCE</scope>
    <source>
        <tissue evidence="1">Shoot tissue taken approximately 20 cm above the soil surface</tissue>
    </source>
</reference>
<sequence length="27" mass="2824">MDLYCPLMSAGPMLLAGFIDAPETGLP</sequence>